<keyword evidence="9" id="KW-1185">Reference proteome</keyword>
<comment type="caution">
    <text evidence="8">The sequence shown here is derived from an EMBL/GenBank/DDBJ whole genome shotgun (WGS) entry which is preliminary data.</text>
</comment>
<dbReference type="AlphaFoldDB" id="A0A5C4JPI6"/>
<dbReference type="Proteomes" id="UP000307874">
    <property type="component" value="Unassembled WGS sequence"/>
</dbReference>
<protein>
    <submittedName>
        <fullName evidence="8">YicC family protein</fullName>
    </submittedName>
</protein>
<gene>
    <name evidence="8" type="ORF">FF124_14155</name>
</gene>
<name>A0A5C4JPI6_9HYPH</name>
<keyword evidence="2" id="KW-0540">Nuclease</keyword>
<keyword evidence="3" id="KW-0255">Endonuclease</keyword>
<reference evidence="8 9" key="1">
    <citation type="submission" date="2019-05" db="EMBL/GenBank/DDBJ databases">
        <authorList>
            <person name="Lee S.D."/>
        </authorList>
    </citation>
    <scope>NUCLEOTIDE SEQUENCE [LARGE SCALE GENOMIC DNA]</scope>
    <source>
        <strain evidence="8 9">GH2-6</strain>
    </source>
</reference>
<evidence type="ECO:0000256" key="5">
    <source>
        <dbReference type="ARBA" id="ARBA00035648"/>
    </source>
</evidence>
<dbReference type="EMBL" id="VCLB01000007">
    <property type="protein sequence ID" value="TNB47395.1"/>
    <property type="molecule type" value="Genomic_DNA"/>
</dbReference>
<evidence type="ECO:0000256" key="4">
    <source>
        <dbReference type="ARBA" id="ARBA00022801"/>
    </source>
</evidence>
<feature type="domain" description="Endoribonuclease YicC-like C-terminal" evidence="7">
    <location>
        <begin position="176"/>
        <end position="290"/>
    </location>
</feature>
<dbReference type="OrthoDB" id="9771229at2"/>
<dbReference type="PANTHER" id="PTHR30636:SF3">
    <property type="entry name" value="UPF0701 PROTEIN YICC"/>
    <property type="match status" value="1"/>
</dbReference>
<dbReference type="GO" id="GO:0016787">
    <property type="term" value="F:hydrolase activity"/>
    <property type="evidence" value="ECO:0007669"/>
    <property type="project" value="UniProtKB-KW"/>
</dbReference>
<comment type="cofactor">
    <cofactor evidence="1">
        <name>a divalent metal cation</name>
        <dbReference type="ChEBI" id="CHEBI:60240"/>
    </cofactor>
</comment>
<sequence>MTGFARSEGHWQRYRWTWELRSVNGKGLDFRLRLPQGSDHLESEVRKRLSGRLSRGNVQVALSIALAESRLELVVNEAALQAVLDLKARLGDALDDRPLTMEGLLGMRGIAEFREAEDSDEAIETRDRMILDDLDLALDRLSAMRGDEGEKIVAILSRQIDRIETLTEMIAADPSRAPATIAARLSEEVARLVEAAPALDSERLYAEAVLLATKADIQEEIDRLNAHVAAARALLQQGGPCGRRLDFLAQEFNRETNTICSKSNAVAVTAAGLELKTVIDQFREQIQNLE</sequence>
<dbReference type="PANTHER" id="PTHR30636">
    <property type="entry name" value="UPF0701 PROTEIN YICC"/>
    <property type="match status" value="1"/>
</dbReference>
<evidence type="ECO:0000259" key="6">
    <source>
        <dbReference type="Pfam" id="PF03755"/>
    </source>
</evidence>
<evidence type="ECO:0000313" key="8">
    <source>
        <dbReference type="EMBL" id="TNB47395.1"/>
    </source>
</evidence>
<keyword evidence="4" id="KW-0378">Hydrolase</keyword>
<dbReference type="Pfam" id="PF08340">
    <property type="entry name" value="YicC-like_C"/>
    <property type="match status" value="1"/>
</dbReference>
<evidence type="ECO:0000256" key="2">
    <source>
        <dbReference type="ARBA" id="ARBA00022722"/>
    </source>
</evidence>
<evidence type="ECO:0000259" key="7">
    <source>
        <dbReference type="Pfam" id="PF08340"/>
    </source>
</evidence>
<evidence type="ECO:0000313" key="9">
    <source>
        <dbReference type="Proteomes" id="UP000307874"/>
    </source>
</evidence>
<accession>A0A5C4JPI6</accession>
<comment type="similarity">
    <text evidence="5">Belongs to the YicC/YloC family.</text>
</comment>
<feature type="domain" description="Endoribonuclease YicC-like N-terminal" evidence="6">
    <location>
        <begin position="1"/>
        <end position="152"/>
    </location>
</feature>
<evidence type="ECO:0000256" key="3">
    <source>
        <dbReference type="ARBA" id="ARBA00022759"/>
    </source>
</evidence>
<dbReference type="GO" id="GO:0004521">
    <property type="term" value="F:RNA endonuclease activity"/>
    <property type="evidence" value="ECO:0007669"/>
    <property type="project" value="InterPro"/>
</dbReference>
<dbReference type="InterPro" id="IPR013527">
    <property type="entry name" value="YicC-like_N"/>
</dbReference>
<dbReference type="InterPro" id="IPR005229">
    <property type="entry name" value="YicC/YloC-like"/>
</dbReference>
<reference evidence="8 9" key="2">
    <citation type="submission" date="2019-06" db="EMBL/GenBank/DDBJ databases">
        <title>Martelella lutilitoris sp. nov., isolated from a tidal mudflat.</title>
        <authorList>
            <person name="Kim Y.-J."/>
        </authorList>
    </citation>
    <scope>NUCLEOTIDE SEQUENCE [LARGE SCALE GENOMIC DNA]</scope>
    <source>
        <strain evidence="8 9">GH2-6</strain>
    </source>
</reference>
<organism evidence="8 9">
    <name type="scientific">Martelella lutilitoris</name>
    <dbReference type="NCBI Taxonomy" id="2583532"/>
    <lineage>
        <taxon>Bacteria</taxon>
        <taxon>Pseudomonadati</taxon>
        <taxon>Pseudomonadota</taxon>
        <taxon>Alphaproteobacteria</taxon>
        <taxon>Hyphomicrobiales</taxon>
        <taxon>Aurantimonadaceae</taxon>
        <taxon>Martelella</taxon>
    </lineage>
</organism>
<dbReference type="InterPro" id="IPR013551">
    <property type="entry name" value="YicC-like_C"/>
</dbReference>
<dbReference type="Pfam" id="PF03755">
    <property type="entry name" value="YicC-like_N"/>
    <property type="match status" value="1"/>
</dbReference>
<dbReference type="NCBIfam" id="TIGR00255">
    <property type="entry name" value="YicC/YloC family endoribonuclease"/>
    <property type="match status" value="1"/>
</dbReference>
<proteinExistence type="inferred from homology"/>
<evidence type="ECO:0000256" key="1">
    <source>
        <dbReference type="ARBA" id="ARBA00001968"/>
    </source>
</evidence>